<proteinExistence type="predicted"/>
<name>A0AAD8GZ54_9APIA</name>
<comment type="caution">
    <text evidence="1">The sequence shown here is derived from an EMBL/GenBank/DDBJ whole genome shotgun (WGS) entry which is preliminary data.</text>
</comment>
<reference evidence="1" key="2">
    <citation type="submission" date="2023-05" db="EMBL/GenBank/DDBJ databases">
        <authorList>
            <person name="Schelkunov M.I."/>
        </authorList>
    </citation>
    <scope>NUCLEOTIDE SEQUENCE</scope>
    <source>
        <strain evidence="1">Hsosn_3</strain>
        <tissue evidence="1">Leaf</tissue>
    </source>
</reference>
<keyword evidence="2" id="KW-1185">Reference proteome</keyword>
<protein>
    <submittedName>
        <fullName evidence="1">Uncharacterized protein</fullName>
    </submittedName>
</protein>
<organism evidence="1 2">
    <name type="scientific">Heracleum sosnowskyi</name>
    <dbReference type="NCBI Taxonomy" id="360622"/>
    <lineage>
        <taxon>Eukaryota</taxon>
        <taxon>Viridiplantae</taxon>
        <taxon>Streptophyta</taxon>
        <taxon>Embryophyta</taxon>
        <taxon>Tracheophyta</taxon>
        <taxon>Spermatophyta</taxon>
        <taxon>Magnoliopsida</taxon>
        <taxon>eudicotyledons</taxon>
        <taxon>Gunneridae</taxon>
        <taxon>Pentapetalae</taxon>
        <taxon>asterids</taxon>
        <taxon>campanulids</taxon>
        <taxon>Apiales</taxon>
        <taxon>Apiaceae</taxon>
        <taxon>Apioideae</taxon>
        <taxon>apioid superclade</taxon>
        <taxon>Tordylieae</taxon>
        <taxon>Tordyliinae</taxon>
        <taxon>Heracleum</taxon>
    </lineage>
</organism>
<dbReference type="EMBL" id="JAUIZM010000011">
    <property type="protein sequence ID" value="KAK1357982.1"/>
    <property type="molecule type" value="Genomic_DNA"/>
</dbReference>
<dbReference type="AlphaFoldDB" id="A0AAD8GZ54"/>
<accession>A0AAD8GZ54</accession>
<sequence length="100" mass="11303">MSDCWYCVVNAPSVEVQPVGQYNPQHQKGRLQKCEIAFNDRVRGFEESKRAAAQKGWSAATASREGIDYGQFIDEEIFGSVEDEAAARDAFKEAFVVYFR</sequence>
<evidence type="ECO:0000313" key="2">
    <source>
        <dbReference type="Proteomes" id="UP001237642"/>
    </source>
</evidence>
<dbReference type="Proteomes" id="UP001237642">
    <property type="component" value="Unassembled WGS sequence"/>
</dbReference>
<gene>
    <name evidence="1" type="ORF">POM88_051238</name>
</gene>
<evidence type="ECO:0000313" key="1">
    <source>
        <dbReference type="EMBL" id="KAK1357982.1"/>
    </source>
</evidence>
<reference evidence="1" key="1">
    <citation type="submission" date="2023-02" db="EMBL/GenBank/DDBJ databases">
        <title>Genome of toxic invasive species Heracleum sosnowskyi carries increased number of genes despite the absence of recent whole-genome duplications.</title>
        <authorList>
            <person name="Schelkunov M."/>
            <person name="Shtratnikova V."/>
            <person name="Makarenko M."/>
            <person name="Klepikova A."/>
            <person name="Omelchenko D."/>
            <person name="Novikova G."/>
            <person name="Obukhova E."/>
            <person name="Bogdanov V."/>
            <person name="Penin A."/>
            <person name="Logacheva M."/>
        </authorList>
    </citation>
    <scope>NUCLEOTIDE SEQUENCE</scope>
    <source>
        <strain evidence="1">Hsosn_3</strain>
        <tissue evidence="1">Leaf</tissue>
    </source>
</reference>